<protein>
    <submittedName>
        <fullName evidence="1">Uncharacterized protein</fullName>
    </submittedName>
</protein>
<organism evidence="1">
    <name type="scientific">Rhizophora mucronata</name>
    <name type="common">Asiatic mangrove</name>
    <dbReference type="NCBI Taxonomy" id="61149"/>
    <lineage>
        <taxon>Eukaryota</taxon>
        <taxon>Viridiplantae</taxon>
        <taxon>Streptophyta</taxon>
        <taxon>Embryophyta</taxon>
        <taxon>Tracheophyta</taxon>
        <taxon>Spermatophyta</taxon>
        <taxon>Magnoliopsida</taxon>
        <taxon>eudicotyledons</taxon>
        <taxon>Gunneridae</taxon>
        <taxon>Pentapetalae</taxon>
        <taxon>rosids</taxon>
        <taxon>fabids</taxon>
        <taxon>Malpighiales</taxon>
        <taxon>Rhizophoraceae</taxon>
        <taxon>Rhizophora</taxon>
    </lineage>
</organism>
<evidence type="ECO:0000313" key="1">
    <source>
        <dbReference type="EMBL" id="MBX51720.1"/>
    </source>
</evidence>
<sequence length="48" mass="5565">MSMCVHVDTCLQKYTNTLRKAPIIIPAMITAIRRSHPMRQTPTKYFIS</sequence>
<dbReference type="EMBL" id="GGEC01071236">
    <property type="protein sequence ID" value="MBX51720.1"/>
    <property type="molecule type" value="Transcribed_RNA"/>
</dbReference>
<name>A0A2P2PAC7_RHIMU</name>
<dbReference type="AlphaFoldDB" id="A0A2P2PAC7"/>
<accession>A0A2P2PAC7</accession>
<reference evidence="1" key="1">
    <citation type="submission" date="2018-02" db="EMBL/GenBank/DDBJ databases">
        <title>Rhizophora mucronata_Transcriptome.</title>
        <authorList>
            <person name="Meera S.P."/>
            <person name="Sreeshan A."/>
            <person name="Augustine A."/>
        </authorList>
    </citation>
    <scope>NUCLEOTIDE SEQUENCE</scope>
    <source>
        <tissue evidence="1">Leaf</tissue>
    </source>
</reference>
<proteinExistence type="predicted"/>